<dbReference type="SUPFAM" id="SSF53474">
    <property type="entry name" value="alpha/beta-Hydrolases"/>
    <property type="match status" value="1"/>
</dbReference>
<comment type="caution">
    <text evidence="1">The sequence shown here is derived from an EMBL/GenBank/DDBJ whole genome shotgun (WGS) entry which is preliminary data.</text>
</comment>
<dbReference type="EMBL" id="JAGXOE010000058">
    <property type="protein sequence ID" value="MBS4103288.1"/>
    <property type="molecule type" value="Genomic_DNA"/>
</dbReference>
<evidence type="ECO:0008006" key="3">
    <source>
        <dbReference type="Google" id="ProtNLM"/>
    </source>
</evidence>
<gene>
    <name evidence="1" type="ORF">KFZ73_18840</name>
</gene>
<name>A0ABS5NG86_TSUPA</name>
<accession>A0ABS5NG86</accession>
<dbReference type="RefSeq" id="WP_212554716.1">
    <property type="nucleotide sequence ID" value="NZ_JAGXOE010000058.1"/>
</dbReference>
<sequence>MNDVTIEPLAAYGAELGARIAAAQVTPRALIVARHGGAYDGEYYTGPDSLLALGPRLGYSVAAIDRPGYGASAALPAGDLTFDRQTELLTAAVGA</sequence>
<dbReference type="InterPro" id="IPR029058">
    <property type="entry name" value="AB_hydrolase_fold"/>
</dbReference>
<keyword evidence="2" id="KW-1185">Reference proteome</keyword>
<reference evidence="1 2" key="1">
    <citation type="submission" date="2021-04" db="EMBL/GenBank/DDBJ databases">
        <title>Whole genome sequence analysis of a thiophenic sulfur metabolizing bacteria.</title>
        <authorList>
            <person name="Akhtar N."/>
            <person name="Akram J."/>
            <person name="Aslam A."/>
        </authorList>
    </citation>
    <scope>NUCLEOTIDE SEQUENCE [LARGE SCALE GENOMIC DNA]</scope>
    <source>
        <strain evidence="1 2">3OW</strain>
    </source>
</reference>
<organism evidence="1 2">
    <name type="scientific">Tsukamurella paurometabola</name>
    <name type="common">Corynebacterium paurometabolum</name>
    <dbReference type="NCBI Taxonomy" id="2061"/>
    <lineage>
        <taxon>Bacteria</taxon>
        <taxon>Bacillati</taxon>
        <taxon>Actinomycetota</taxon>
        <taxon>Actinomycetes</taxon>
        <taxon>Mycobacteriales</taxon>
        <taxon>Tsukamurellaceae</taxon>
        <taxon>Tsukamurella</taxon>
    </lineage>
</organism>
<proteinExistence type="predicted"/>
<evidence type="ECO:0000313" key="1">
    <source>
        <dbReference type="EMBL" id="MBS4103288.1"/>
    </source>
</evidence>
<dbReference type="Proteomes" id="UP000676853">
    <property type="component" value="Unassembled WGS sequence"/>
</dbReference>
<evidence type="ECO:0000313" key="2">
    <source>
        <dbReference type="Proteomes" id="UP000676853"/>
    </source>
</evidence>
<protein>
    <recommendedName>
        <fullName evidence="3">Alpha/beta hydrolase</fullName>
    </recommendedName>
</protein>
<dbReference type="Gene3D" id="3.40.50.1820">
    <property type="entry name" value="alpha/beta hydrolase"/>
    <property type="match status" value="1"/>
</dbReference>